<evidence type="ECO:0000313" key="2">
    <source>
        <dbReference type="EMBL" id="TXS95569.1"/>
    </source>
</evidence>
<evidence type="ECO:0000259" key="1">
    <source>
        <dbReference type="Pfam" id="PF07883"/>
    </source>
</evidence>
<dbReference type="InterPro" id="IPR011051">
    <property type="entry name" value="RmlC_Cupin_sf"/>
</dbReference>
<gene>
    <name evidence="2" type="ORF">FV139_06720</name>
</gene>
<feature type="domain" description="Cupin type-2" evidence="1">
    <location>
        <begin position="48"/>
        <end position="105"/>
    </location>
</feature>
<accession>A0A5C9A695</accession>
<organism evidence="2 3">
    <name type="scientific">Parahaliea maris</name>
    <dbReference type="NCBI Taxonomy" id="2716870"/>
    <lineage>
        <taxon>Bacteria</taxon>
        <taxon>Pseudomonadati</taxon>
        <taxon>Pseudomonadota</taxon>
        <taxon>Gammaproteobacteria</taxon>
        <taxon>Cellvibrionales</taxon>
        <taxon>Halieaceae</taxon>
        <taxon>Parahaliea</taxon>
    </lineage>
</organism>
<comment type="caution">
    <text evidence="2">The sequence shown here is derived from an EMBL/GenBank/DDBJ whole genome shotgun (WGS) entry which is preliminary data.</text>
</comment>
<dbReference type="SUPFAM" id="SSF51182">
    <property type="entry name" value="RmlC-like cupins"/>
    <property type="match status" value="1"/>
</dbReference>
<dbReference type="Proteomes" id="UP000321039">
    <property type="component" value="Unassembled WGS sequence"/>
</dbReference>
<name>A0A5C9A695_9GAMM</name>
<dbReference type="InterPro" id="IPR013096">
    <property type="entry name" value="Cupin_2"/>
</dbReference>
<dbReference type="CDD" id="cd06981">
    <property type="entry name" value="cupin_reut_a1446"/>
    <property type="match status" value="1"/>
</dbReference>
<reference evidence="2 3" key="1">
    <citation type="submission" date="2019-08" db="EMBL/GenBank/DDBJ databases">
        <title>Parahaliea maris sp. nov., isolated from the surface seawater.</title>
        <authorList>
            <person name="Liu Y."/>
        </authorList>
    </citation>
    <scope>NUCLEOTIDE SEQUENCE [LARGE SCALE GENOMIC DNA]</scope>
    <source>
        <strain evidence="2 3">HSLHS9</strain>
    </source>
</reference>
<keyword evidence="3" id="KW-1185">Reference proteome</keyword>
<dbReference type="Gene3D" id="2.60.120.10">
    <property type="entry name" value="Jelly Rolls"/>
    <property type="match status" value="1"/>
</dbReference>
<dbReference type="EMBL" id="VRZA01000002">
    <property type="protein sequence ID" value="TXS95569.1"/>
    <property type="molecule type" value="Genomic_DNA"/>
</dbReference>
<dbReference type="Pfam" id="PF07883">
    <property type="entry name" value="Cupin_2"/>
    <property type="match status" value="1"/>
</dbReference>
<dbReference type="AlphaFoldDB" id="A0A5C9A695"/>
<dbReference type="RefSeq" id="WP_148067480.1">
    <property type="nucleotide sequence ID" value="NZ_VRZA01000002.1"/>
</dbReference>
<evidence type="ECO:0000313" key="3">
    <source>
        <dbReference type="Proteomes" id="UP000321039"/>
    </source>
</evidence>
<sequence>MKQHGNLLESIPPSWGKEIFTDLARGDTVRIERIVSTGQTSPETGWYDQAEHEWVLVIQGAAEVTFDDGMVHRLQKGDYLTIPAHSRHRVSWTATDRRTVWVAVFYS</sequence>
<protein>
    <submittedName>
        <fullName evidence="2">Cupin domain-containing protein</fullName>
    </submittedName>
</protein>
<dbReference type="InterPro" id="IPR014710">
    <property type="entry name" value="RmlC-like_jellyroll"/>
</dbReference>
<proteinExistence type="predicted"/>